<dbReference type="AlphaFoldDB" id="A0A2N9GZ98"/>
<evidence type="ECO:0000313" key="2">
    <source>
        <dbReference type="EMBL" id="SPD04965.1"/>
    </source>
</evidence>
<proteinExistence type="predicted"/>
<reference evidence="2" key="1">
    <citation type="submission" date="2018-02" db="EMBL/GenBank/DDBJ databases">
        <authorList>
            <person name="Cohen D.B."/>
            <person name="Kent A.D."/>
        </authorList>
    </citation>
    <scope>NUCLEOTIDE SEQUENCE</scope>
</reference>
<sequence>MYQFGSLQYLPRLSDLGTVTFDCVAGSNMWKLLSMVRNIWGGRLSEMAFVKDGLSTENSVTTEFVEWREGWSLSFIPRPTVQSSASHPPSASLSSGLGSYRPLEEGC</sequence>
<feature type="compositionally biased region" description="Low complexity" evidence="1">
    <location>
        <begin position="83"/>
        <end position="99"/>
    </location>
</feature>
<name>A0A2N9GZ98_FAGSY</name>
<feature type="region of interest" description="Disordered" evidence="1">
    <location>
        <begin position="80"/>
        <end position="107"/>
    </location>
</feature>
<gene>
    <name evidence="2" type="ORF">FSB_LOCUS32847</name>
</gene>
<evidence type="ECO:0000256" key="1">
    <source>
        <dbReference type="SAM" id="MobiDB-lite"/>
    </source>
</evidence>
<dbReference type="EMBL" id="OIVN01002601">
    <property type="protein sequence ID" value="SPD04965.1"/>
    <property type="molecule type" value="Genomic_DNA"/>
</dbReference>
<organism evidence="2">
    <name type="scientific">Fagus sylvatica</name>
    <name type="common">Beechnut</name>
    <dbReference type="NCBI Taxonomy" id="28930"/>
    <lineage>
        <taxon>Eukaryota</taxon>
        <taxon>Viridiplantae</taxon>
        <taxon>Streptophyta</taxon>
        <taxon>Embryophyta</taxon>
        <taxon>Tracheophyta</taxon>
        <taxon>Spermatophyta</taxon>
        <taxon>Magnoliopsida</taxon>
        <taxon>eudicotyledons</taxon>
        <taxon>Gunneridae</taxon>
        <taxon>Pentapetalae</taxon>
        <taxon>rosids</taxon>
        <taxon>fabids</taxon>
        <taxon>Fagales</taxon>
        <taxon>Fagaceae</taxon>
        <taxon>Fagus</taxon>
    </lineage>
</organism>
<accession>A0A2N9GZ98</accession>
<protein>
    <submittedName>
        <fullName evidence="2">Uncharacterized protein</fullName>
    </submittedName>
</protein>